<reference evidence="5" key="1">
    <citation type="journal article" date="2022" name="Int. J. Syst. Evol. Microbiol.">
        <title>Apilactobacillus apisilvae sp. nov., Nicolia spurrieriana gen. nov. sp. nov., Bombilactobacillus folatiphilus sp. nov. and Bombilactobacillus thymidiniphilus sp. nov., four new lactic acid bacterial isolates from stingless bees Tetragonula carbonaria and Austroplebeia australis.</title>
        <authorList>
            <person name="Oliphant S.A."/>
            <person name="Watson-Haigh N.S."/>
            <person name="Sumby K.M."/>
            <person name="Gardner J."/>
            <person name="Groom S."/>
            <person name="Jiranek V."/>
        </authorList>
    </citation>
    <scope>NUCLEOTIDE SEQUENCE</scope>
    <source>
        <strain evidence="5">SG4_D2</strain>
    </source>
</reference>
<dbReference type="Gene3D" id="3.40.50.300">
    <property type="entry name" value="P-loop containing nucleotide triphosphate hydrolases"/>
    <property type="match status" value="1"/>
</dbReference>
<feature type="coiled-coil region" evidence="2">
    <location>
        <begin position="884"/>
        <end position="911"/>
    </location>
</feature>
<proteinExistence type="predicted"/>
<dbReference type="PANTHER" id="PTHR45766:SF6">
    <property type="entry name" value="SWI_SNF-RELATED MATRIX-ASSOCIATED ACTIN-DEPENDENT REGULATOR OF CHROMATIN SUBFAMILY A-LIKE PROTEIN 1"/>
    <property type="match status" value="1"/>
</dbReference>
<accession>A0ABY4P843</accession>
<protein>
    <submittedName>
        <fullName evidence="5">SNF2-related protein</fullName>
    </submittedName>
</protein>
<keyword evidence="2" id="KW-0175">Coiled coil</keyword>
<gene>
    <name evidence="5" type="ORF">MOO45_06350</name>
</gene>
<name>A0ABY4P843_9LACO</name>
<feature type="domain" description="Helicase ATP-binding" evidence="3">
    <location>
        <begin position="262"/>
        <end position="425"/>
    </location>
</feature>
<evidence type="ECO:0000313" key="5">
    <source>
        <dbReference type="EMBL" id="UQS81818.1"/>
    </source>
</evidence>
<dbReference type="Pfam" id="PF04851">
    <property type="entry name" value="ResIII"/>
    <property type="match status" value="1"/>
</dbReference>
<dbReference type="InterPro" id="IPR038718">
    <property type="entry name" value="SNF2-like_sf"/>
</dbReference>
<sequence>MKIELIDNKGDNTLKNYLSTYIDKNSEVSIQTDAFSVFAFNALQKEIKRSKGLHVLLTKSFFEKDETGFLKRYEIAQEENNISGNSYEIKLRNQMNSAFIAREIAKLIKSKMQVHQLSKKENVLNELLIENTQATEKNVAVPGMFKFTADGLGIVKSDNITPITWISGDPKTLTGLKHSFDSIWNDSDRSVDVTEKVLQKVKTIYQENPPYWLYLVSLYHIFHNKLGELDEQELVSENSSLQDSVIWNELYQFQKDGVLGLIRKIEKYNGAILADSVGLGKTFSALAVIKYYELQRKKVLVLAPKRLRENWLLYTLPDKRNILREDGFNYAVLNHTDLSRYKGKSGDIDLKTFAWSDFDLIVIDESHNFRNNNTSVNRPTKSRYERLMDNVIKDGRKTKVLMLSATPINNRMADLKNQIGFITEGDTNALAKYDIKDIDNVLKRAQTSFNEWMDLDEDQRTTQRFLDKVNPDYFRLLDMLTIARSRKHIEKYYDTNELGSFPKRLKPKTIKPDIDLKNAFPDLKLVYDKIGNLNMAMYQPLQYVKLDKKKYYEQLYDTTVKEGKSSFKQVDREQALAKLIRANLLKRLESSINSFGLTINRMVKKVENTLAKINENKQDKVQLVSISELDDEDIEARFDDQTVGTKTKILLGDMDQIRWKQALNEDLNVLKRLRQDAQAITPERDAKLQKLEEVLREKYKHPINQGNKKVIIFTAFADTANYLYENLASLIKAEYGLNTALVTGGVSHNKTTMPNISTSNMDDILLNFSPKSKGRDQVEPDQTSEIDLLIATDTISEGQNLQDADYLINYDIHWNPVRVVQRFGRIDRIGSENDCIQLVNFWPNVDLDTYLNLEERVKGRMVLLNVSATGEEDMLNQKEDDKGKKREMNDLQYRKNQLQQLQQEVVDLEDVNGAISITDMSFNDFEADLQAALKKYEKQLNDAPLGMYAVVDHRGMPEVKPGVILTLKERIDDVAMQKNSILPYIVIFLGMDGSVQIDHVHTKRVLDLFKKITLNKTEVNQDLVNEFNQETDNGRDMSQYSEVLRAAIDAIRGKQEEVGIESMFTPGGTNVQTNLIDNLDEVELISFLIIK</sequence>
<dbReference type="CDD" id="cd18793">
    <property type="entry name" value="SF2_C_SNF"/>
    <property type="match status" value="1"/>
</dbReference>
<dbReference type="EMBL" id="CP093366">
    <property type="protein sequence ID" value="UQS81818.1"/>
    <property type="molecule type" value="Genomic_DNA"/>
</dbReference>
<keyword evidence="6" id="KW-1185">Reference proteome</keyword>
<dbReference type="SMART" id="SM00490">
    <property type="entry name" value="HELICc"/>
    <property type="match status" value="1"/>
</dbReference>
<evidence type="ECO:0000256" key="2">
    <source>
        <dbReference type="SAM" id="Coils"/>
    </source>
</evidence>
<organism evidence="5 6">
    <name type="scientific">Bombilactobacillus folatiphilus</name>
    <dbReference type="NCBI Taxonomy" id="2923362"/>
    <lineage>
        <taxon>Bacteria</taxon>
        <taxon>Bacillati</taxon>
        <taxon>Bacillota</taxon>
        <taxon>Bacilli</taxon>
        <taxon>Lactobacillales</taxon>
        <taxon>Lactobacillaceae</taxon>
        <taxon>Bombilactobacillus</taxon>
    </lineage>
</organism>
<dbReference type="Proteomes" id="UP000831495">
    <property type="component" value="Chromosome"/>
</dbReference>
<evidence type="ECO:0000259" key="4">
    <source>
        <dbReference type="PROSITE" id="PS51194"/>
    </source>
</evidence>
<dbReference type="PANTHER" id="PTHR45766">
    <property type="entry name" value="DNA ANNEALING HELICASE AND ENDONUCLEASE ZRANB3 FAMILY MEMBER"/>
    <property type="match status" value="1"/>
</dbReference>
<evidence type="ECO:0000313" key="6">
    <source>
        <dbReference type="Proteomes" id="UP000831495"/>
    </source>
</evidence>
<feature type="domain" description="Helicase C-terminal" evidence="4">
    <location>
        <begin position="687"/>
        <end position="875"/>
    </location>
</feature>
<evidence type="ECO:0000259" key="3">
    <source>
        <dbReference type="PROSITE" id="PS51192"/>
    </source>
</evidence>
<dbReference type="InterPro" id="IPR049730">
    <property type="entry name" value="SNF2/RAD54-like_C"/>
</dbReference>
<dbReference type="InterPro" id="IPR027417">
    <property type="entry name" value="P-loop_NTPase"/>
</dbReference>
<dbReference type="InterPro" id="IPR001650">
    <property type="entry name" value="Helicase_C-like"/>
</dbReference>
<dbReference type="InterPro" id="IPR014001">
    <property type="entry name" value="Helicase_ATP-bd"/>
</dbReference>
<dbReference type="InterPro" id="IPR006935">
    <property type="entry name" value="Helicase/UvrB_N"/>
</dbReference>
<keyword evidence="1" id="KW-0378">Hydrolase</keyword>
<dbReference type="PROSITE" id="PS51194">
    <property type="entry name" value="HELICASE_CTER"/>
    <property type="match status" value="1"/>
</dbReference>
<dbReference type="Pfam" id="PF00271">
    <property type="entry name" value="Helicase_C"/>
    <property type="match status" value="1"/>
</dbReference>
<dbReference type="PROSITE" id="PS51192">
    <property type="entry name" value="HELICASE_ATP_BIND_1"/>
    <property type="match status" value="1"/>
</dbReference>
<dbReference type="SMART" id="SM00487">
    <property type="entry name" value="DEXDc"/>
    <property type="match status" value="1"/>
</dbReference>
<dbReference type="SUPFAM" id="SSF52540">
    <property type="entry name" value="P-loop containing nucleoside triphosphate hydrolases"/>
    <property type="match status" value="1"/>
</dbReference>
<evidence type="ECO:0000256" key="1">
    <source>
        <dbReference type="ARBA" id="ARBA00022801"/>
    </source>
</evidence>
<dbReference type="RefSeq" id="WP_249514086.1">
    <property type="nucleotide sequence ID" value="NZ_CP093366.1"/>
</dbReference>
<dbReference type="Gene3D" id="3.40.50.10810">
    <property type="entry name" value="Tandem AAA-ATPase domain"/>
    <property type="match status" value="1"/>
</dbReference>